<feature type="compositionally biased region" description="Basic and acidic residues" evidence="1">
    <location>
        <begin position="13"/>
        <end position="27"/>
    </location>
</feature>
<proteinExistence type="predicted"/>
<reference evidence="2 3" key="1">
    <citation type="submission" date="2020-08" db="EMBL/GenBank/DDBJ databases">
        <title>Genomic Encyclopedia of Type Strains, Phase IV (KMG-IV): sequencing the most valuable type-strain genomes for metagenomic binning, comparative biology and taxonomic classification.</title>
        <authorList>
            <person name="Goeker M."/>
        </authorList>
    </citation>
    <scope>NUCLEOTIDE SEQUENCE [LARGE SCALE GENOMIC DNA]</scope>
    <source>
        <strain evidence="2 3">DSM 103733</strain>
    </source>
</reference>
<feature type="compositionally biased region" description="Polar residues" evidence="1">
    <location>
        <begin position="1"/>
        <end position="11"/>
    </location>
</feature>
<feature type="region of interest" description="Disordered" evidence="1">
    <location>
        <begin position="1"/>
        <end position="34"/>
    </location>
</feature>
<protein>
    <submittedName>
        <fullName evidence="2">Uncharacterized protein</fullName>
    </submittedName>
</protein>
<dbReference type="EMBL" id="JACHEK010000003">
    <property type="protein sequence ID" value="MBB6143620.1"/>
    <property type="molecule type" value="Genomic_DNA"/>
</dbReference>
<organism evidence="2 3">
    <name type="scientific">Silvibacterium bohemicum</name>
    <dbReference type="NCBI Taxonomy" id="1577686"/>
    <lineage>
        <taxon>Bacteria</taxon>
        <taxon>Pseudomonadati</taxon>
        <taxon>Acidobacteriota</taxon>
        <taxon>Terriglobia</taxon>
        <taxon>Terriglobales</taxon>
        <taxon>Acidobacteriaceae</taxon>
        <taxon>Silvibacterium</taxon>
    </lineage>
</organism>
<name>A0A841JR38_9BACT</name>
<accession>A0A841JR38</accession>
<gene>
    <name evidence="2" type="ORF">HNQ77_001569</name>
</gene>
<keyword evidence="3" id="KW-1185">Reference proteome</keyword>
<evidence type="ECO:0000313" key="3">
    <source>
        <dbReference type="Proteomes" id="UP000538666"/>
    </source>
</evidence>
<sequence length="34" mass="3955">MSQRFISTMFNGQERKALCPKEKRNAGRNDNPTE</sequence>
<dbReference type="Proteomes" id="UP000538666">
    <property type="component" value="Unassembled WGS sequence"/>
</dbReference>
<evidence type="ECO:0000256" key="1">
    <source>
        <dbReference type="SAM" id="MobiDB-lite"/>
    </source>
</evidence>
<dbReference type="AlphaFoldDB" id="A0A841JR38"/>
<comment type="caution">
    <text evidence="2">The sequence shown here is derived from an EMBL/GenBank/DDBJ whole genome shotgun (WGS) entry which is preliminary data.</text>
</comment>
<evidence type="ECO:0000313" key="2">
    <source>
        <dbReference type="EMBL" id="MBB6143620.1"/>
    </source>
</evidence>